<accession>A0A5B8LF94</accession>
<dbReference type="EMBL" id="CP042306">
    <property type="protein sequence ID" value="QDZ06394.1"/>
    <property type="molecule type" value="Genomic_DNA"/>
</dbReference>
<dbReference type="AlphaFoldDB" id="A0A5B8LF94"/>
<name>A0A5B8LF94_9SPHN</name>
<protein>
    <submittedName>
        <fullName evidence="2">Uncharacterized protein</fullName>
    </submittedName>
</protein>
<organism evidence="2 3">
    <name type="scientific">Sphingomonas panacisoli</name>
    <dbReference type="NCBI Taxonomy" id="1813879"/>
    <lineage>
        <taxon>Bacteria</taxon>
        <taxon>Pseudomonadati</taxon>
        <taxon>Pseudomonadota</taxon>
        <taxon>Alphaproteobacteria</taxon>
        <taxon>Sphingomonadales</taxon>
        <taxon>Sphingomonadaceae</taxon>
        <taxon>Sphingomonas</taxon>
    </lineage>
</organism>
<dbReference type="OrthoDB" id="7574661at2"/>
<feature type="region of interest" description="Disordered" evidence="1">
    <location>
        <begin position="326"/>
        <end position="352"/>
    </location>
</feature>
<dbReference type="KEGG" id="spai:FPZ24_01985"/>
<evidence type="ECO:0000313" key="2">
    <source>
        <dbReference type="EMBL" id="QDZ06394.1"/>
    </source>
</evidence>
<evidence type="ECO:0000256" key="1">
    <source>
        <dbReference type="SAM" id="MobiDB-lite"/>
    </source>
</evidence>
<proteinExistence type="predicted"/>
<dbReference type="Proteomes" id="UP000315673">
    <property type="component" value="Chromosome"/>
</dbReference>
<gene>
    <name evidence="2" type="ORF">FPZ24_01985</name>
</gene>
<reference evidence="2 3" key="1">
    <citation type="submission" date="2019-07" db="EMBL/GenBank/DDBJ databases">
        <title>Full genome sequence of Sphingomonas sp. 4R-6-7(HKS19).</title>
        <authorList>
            <person name="Im W.-T."/>
        </authorList>
    </citation>
    <scope>NUCLEOTIDE SEQUENCE [LARGE SCALE GENOMIC DNA]</scope>
    <source>
        <strain evidence="2 3">HKS19</strain>
    </source>
</reference>
<keyword evidence="3" id="KW-1185">Reference proteome</keyword>
<evidence type="ECO:0000313" key="3">
    <source>
        <dbReference type="Proteomes" id="UP000315673"/>
    </source>
</evidence>
<sequence>MATANDKIDDFGKLIEQAAASLKLSPKLLRRTRALLGTPGVQGYVPACDMEARSVATEAMVDVLSAAFKAAPLGRRYYWLTFAPDCGNTLDRRPVVNRKKLKRLIDKAVRKLMLDGVAALEFQAITNYPRQGLGRAINFHGHMFAWTDDPNFDPATAQHALNESRAWTSALTVLPVKIDPVVHALADIRRLAAYMLKLPYEAKTLKPSREHPGRNVLVSRLNGYRPELALRLMEGLSQIKLTDLVFGVASGTCMVSAWRRDLRNALDVARRDRKLAKPFNVARHWRRVNDRRRSDNYAPYEFRDDGARPPLLPFIVSTSTRRAWPSLDNMARSRPHKAGRPPSGPTSRHFSPGFIKRWQERGKRVQEALRKVSTASGNHQLDGGI</sequence>
<dbReference type="RefSeq" id="WP_146569478.1">
    <property type="nucleotide sequence ID" value="NZ_CP042306.1"/>
</dbReference>